<evidence type="ECO:0000256" key="1">
    <source>
        <dbReference type="SAM" id="SignalP"/>
    </source>
</evidence>
<organism evidence="2 4">
    <name type="scientific">Thiomonas arsenitoxydans (strain DSM 22701 / CIP 110005 / 3As)</name>
    <dbReference type="NCBI Taxonomy" id="426114"/>
    <lineage>
        <taxon>Bacteria</taxon>
        <taxon>Pseudomonadati</taxon>
        <taxon>Pseudomonadota</taxon>
        <taxon>Betaproteobacteria</taxon>
        <taxon>Burkholderiales</taxon>
        <taxon>Thiomonas</taxon>
    </lineage>
</organism>
<dbReference type="EMBL" id="CTRI01000023">
    <property type="protein sequence ID" value="CQR34234.1"/>
    <property type="molecule type" value="Genomic_DNA"/>
</dbReference>
<evidence type="ECO:0000313" key="5">
    <source>
        <dbReference type="Proteomes" id="UP000078599"/>
    </source>
</evidence>
<dbReference type="KEGG" id="thi:THI_1440"/>
<dbReference type="Proteomes" id="UP000002372">
    <property type="component" value="Chromosome"/>
</dbReference>
<reference evidence="2" key="3">
    <citation type="submission" date="2010-07" db="EMBL/GenBank/DDBJ databases">
        <authorList>
            <person name="Genoscope - CEA"/>
        </authorList>
    </citation>
    <scope>NUCLEOTIDE SEQUENCE</scope>
    <source>
        <strain evidence="2">3As</strain>
    </source>
</reference>
<evidence type="ECO:0000313" key="4">
    <source>
        <dbReference type="Proteomes" id="UP000002372"/>
    </source>
</evidence>
<reference evidence="3 5" key="4">
    <citation type="submission" date="2015-03" db="EMBL/GenBank/DDBJ databases">
        <authorList>
            <person name="Regsiter A."/>
            <person name="william w."/>
        </authorList>
    </citation>
    <scope>NUCLEOTIDE SEQUENCE [LARGE SCALE GENOMIC DNA]</scope>
    <source>
        <strain evidence="3 5">CB1</strain>
    </source>
</reference>
<dbReference type="OrthoDB" id="8593716at2"/>
<reference evidence="4" key="2">
    <citation type="journal article" date="2010" name="PLoS Genet.">
        <title>Structure, function, and evolution of the Thiomonas spp. genome.</title>
        <authorList>
            <person name="Arsene-Ploetze F."/>
            <person name="Koechler S."/>
            <person name="Marchal M."/>
            <person name="Coppee J.Y."/>
            <person name="Chandler M."/>
            <person name="Bonnefoy V."/>
            <person name="Brochier-Armanet C."/>
            <person name="Barakat M."/>
            <person name="Barbe V."/>
            <person name="Battaglia-Brunet F."/>
            <person name="Bruneel O."/>
            <person name="Bryan C.G."/>
            <person name="Cleiss-Arnold J."/>
            <person name="Cruveiller S."/>
            <person name="Erhardt M."/>
            <person name="Heinrich-Salmeron A."/>
            <person name="Hommais F."/>
            <person name="Joulian C."/>
            <person name="Krin E."/>
            <person name="Lieutaud A."/>
            <person name="Lievremont D."/>
            <person name="Michel C."/>
            <person name="Muller D."/>
            <person name="Ortet P."/>
            <person name="Proux C."/>
            <person name="Siguier P."/>
            <person name="Roche D."/>
            <person name="Rouy Z."/>
            <person name="Salvignol G."/>
            <person name="Slyemi D."/>
            <person name="Talla E."/>
            <person name="Weiss S."/>
            <person name="Weissenbach J."/>
            <person name="Medigue C."/>
            <person name="Bertin P.N."/>
        </authorList>
    </citation>
    <scope>NUCLEOTIDE SEQUENCE [LARGE SCALE GENOMIC DNA]</scope>
    <source>
        <strain evidence="4">DSM 22701 / CIP 110005 / 3As</strain>
    </source>
</reference>
<accession>D6CQ44</accession>
<dbReference type="RefSeq" id="WP_013105458.1">
    <property type="nucleotide sequence ID" value="NC_014145.1"/>
</dbReference>
<dbReference type="AlphaFoldDB" id="D6CQ44"/>
<keyword evidence="5" id="KW-1185">Reference proteome</keyword>
<keyword evidence="1" id="KW-0732">Signal</keyword>
<evidence type="ECO:0000313" key="3">
    <source>
        <dbReference type="EMBL" id="CQR34234.1"/>
    </source>
</evidence>
<name>D6CQ44_THIA3</name>
<feature type="chain" id="PRO_5003082507" evidence="1">
    <location>
        <begin position="42"/>
        <end position="199"/>
    </location>
</feature>
<reference key="1">
    <citation type="submission" date="2009-07" db="EMBL/GenBank/DDBJ databases">
        <authorList>
            <person name="Genoscope - CEA"/>
        </authorList>
    </citation>
    <scope>NUCLEOTIDE SEQUENCE</scope>
    <source>
        <strain>3As</strain>
    </source>
</reference>
<gene>
    <name evidence="2" type="ordered locus">THI_1440</name>
    <name evidence="3" type="ORF">THICB1_30365</name>
</gene>
<evidence type="ECO:0000313" key="2">
    <source>
        <dbReference type="EMBL" id="CAZ88124.1"/>
    </source>
</evidence>
<feature type="signal peptide" evidence="1">
    <location>
        <begin position="1"/>
        <end position="41"/>
    </location>
</feature>
<sequence length="199" mass="21076">MKTSLKKRLIPAAQAVAGAIAALFALAALNLTMAMLAPAHAAELPGLTMPHLAPMEIDVTAASYHLTSYARHQYSQDNPGIGIDQPLLGDDASMMFGIYRNSERRTSFYYALDYTPWSVAWAGADLRAGVMGGLVSGYTRHKVSPGVGLILKTRFPALDGAGFNLIVVPNQTPRMRELIGIPPGSGFVGLQLAIPLAAG</sequence>
<dbReference type="EMBL" id="FP475956">
    <property type="protein sequence ID" value="CAZ88124.1"/>
    <property type="molecule type" value="Genomic_DNA"/>
</dbReference>
<protein>
    <submittedName>
        <fullName evidence="2">Uncharacterized protein</fullName>
    </submittedName>
</protein>
<dbReference type="Proteomes" id="UP000078599">
    <property type="component" value="Unassembled WGS sequence"/>
</dbReference>
<dbReference type="eggNOG" id="ENOG5032WPE">
    <property type="taxonomic scope" value="Bacteria"/>
</dbReference>
<dbReference type="HOGENOM" id="CLU_123927_0_0_4"/>
<proteinExistence type="predicted"/>